<keyword evidence="3" id="KW-0472">Membrane</keyword>
<name>A0ABU6AH77_9PSEU</name>
<comment type="caution">
    <text evidence="5">The sequence shown here is derived from an EMBL/GenBank/DDBJ whole genome shotgun (WGS) entry which is preliminary data.</text>
</comment>
<evidence type="ECO:0000256" key="2">
    <source>
        <dbReference type="SAM" id="MobiDB-lite"/>
    </source>
</evidence>
<dbReference type="Gene3D" id="3.40.630.190">
    <property type="entry name" value="LCP protein"/>
    <property type="match status" value="1"/>
</dbReference>
<dbReference type="PANTHER" id="PTHR33392">
    <property type="entry name" value="POLYISOPRENYL-TEICHOIC ACID--PEPTIDOGLYCAN TEICHOIC ACID TRANSFERASE TAGU"/>
    <property type="match status" value="1"/>
</dbReference>
<feature type="compositionally biased region" description="Low complexity" evidence="2">
    <location>
        <begin position="24"/>
        <end position="34"/>
    </location>
</feature>
<keyword evidence="3" id="KW-1133">Transmembrane helix</keyword>
<feature type="transmembrane region" description="Helical" evidence="3">
    <location>
        <begin position="66"/>
        <end position="84"/>
    </location>
</feature>
<feature type="compositionally biased region" description="Pro residues" evidence="2">
    <location>
        <begin position="35"/>
        <end position="44"/>
    </location>
</feature>
<evidence type="ECO:0000256" key="1">
    <source>
        <dbReference type="ARBA" id="ARBA00006068"/>
    </source>
</evidence>
<reference evidence="5 6" key="1">
    <citation type="submission" date="2023-10" db="EMBL/GenBank/DDBJ databases">
        <title>Saccharopolyspora sp. nov., isolated from mangrove soil.</title>
        <authorList>
            <person name="Lu Y."/>
            <person name="Liu W."/>
        </authorList>
    </citation>
    <scope>NUCLEOTIDE SEQUENCE [LARGE SCALE GENOMIC DNA]</scope>
    <source>
        <strain evidence="5 6">S2-29</strain>
    </source>
</reference>
<dbReference type="NCBIfam" id="TIGR00350">
    <property type="entry name" value="lytR_cpsA_psr"/>
    <property type="match status" value="1"/>
</dbReference>
<gene>
    <name evidence="5" type="ORF">R4I43_26205</name>
</gene>
<dbReference type="EMBL" id="JAWLNX010000022">
    <property type="protein sequence ID" value="MEB3370901.1"/>
    <property type="molecule type" value="Genomic_DNA"/>
</dbReference>
<comment type="similarity">
    <text evidence="1">Belongs to the LytR/CpsA/Psr (LCP) family.</text>
</comment>
<feature type="region of interest" description="Disordered" evidence="2">
    <location>
        <begin position="1"/>
        <end position="62"/>
    </location>
</feature>
<accession>A0ABU6AH77</accession>
<protein>
    <submittedName>
        <fullName evidence="5">LCP family protein</fullName>
    </submittedName>
</protein>
<proteinExistence type="inferred from homology"/>
<evidence type="ECO:0000313" key="6">
    <source>
        <dbReference type="Proteomes" id="UP001327093"/>
    </source>
</evidence>
<evidence type="ECO:0000256" key="3">
    <source>
        <dbReference type="SAM" id="Phobius"/>
    </source>
</evidence>
<feature type="region of interest" description="Disordered" evidence="2">
    <location>
        <begin position="114"/>
        <end position="135"/>
    </location>
</feature>
<keyword evidence="3" id="KW-0812">Transmembrane</keyword>
<dbReference type="InterPro" id="IPR050922">
    <property type="entry name" value="LytR/CpsA/Psr_CW_biosynth"/>
</dbReference>
<dbReference type="Pfam" id="PF03816">
    <property type="entry name" value="LytR_cpsA_psr"/>
    <property type="match status" value="1"/>
</dbReference>
<dbReference type="RefSeq" id="WP_324268365.1">
    <property type="nucleotide sequence ID" value="NZ_JAWLNX010000022.1"/>
</dbReference>
<dbReference type="Proteomes" id="UP001327093">
    <property type="component" value="Unassembled WGS sequence"/>
</dbReference>
<dbReference type="InterPro" id="IPR004474">
    <property type="entry name" value="LytR_CpsA_psr"/>
</dbReference>
<dbReference type="PANTHER" id="PTHR33392:SF6">
    <property type="entry name" value="POLYISOPRENYL-TEICHOIC ACID--PEPTIDOGLYCAN TEICHOIC ACID TRANSFERASE TAGU"/>
    <property type="match status" value="1"/>
</dbReference>
<keyword evidence="6" id="KW-1185">Reference proteome</keyword>
<sequence>MSDWSAGGPPRRRPQGGGDRYDYYRGAQPPQGRRPAPPPPPPGRPRGDRPHPPPPRRRRPSWGKRIGVGLLVVVVLLGALLFYFDSMLQRTAALEFEGPAADSAGSNWLLVGSDSREGLDEGQREELSAGDAGGRRTDSMMLVHIPSGGGQPALISLPRDSYVSIPGHGKTKLNSAFSFGGPKLLAQTVEQNTGVHIDHYAEIGFGGFADLVDAVGGVDICLDKPMDDNMANVHLPQGCQELDGPQALGFVRARYSLDGGDLERAENQRKLLGALVDKGTSPATLINPFRLFPLASGASKTFLVNDSDHIWHLMSLALAMGDISGGKGVTTQAPFGRFGEDSDGGSVIVWDKEKAGQMFDAIKNDQPIPQELLGP</sequence>
<organism evidence="5 6">
    <name type="scientific">Saccharopolyspora mangrovi</name>
    <dbReference type="NCBI Taxonomy" id="3082379"/>
    <lineage>
        <taxon>Bacteria</taxon>
        <taxon>Bacillati</taxon>
        <taxon>Actinomycetota</taxon>
        <taxon>Actinomycetes</taxon>
        <taxon>Pseudonocardiales</taxon>
        <taxon>Pseudonocardiaceae</taxon>
        <taxon>Saccharopolyspora</taxon>
    </lineage>
</organism>
<feature type="domain" description="Cell envelope-related transcriptional attenuator" evidence="4">
    <location>
        <begin position="136"/>
        <end position="278"/>
    </location>
</feature>
<evidence type="ECO:0000259" key="4">
    <source>
        <dbReference type="Pfam" id="PF03816"/>
    </source>
</evidence>
<evidence type="ECO:0000313" key="5">
    <source>
        <dbReference type="EMBL" id="MEB3370901.1"/>
    </source>
</evidence>